<protein>
    <recommendedName>
        <fullName evidence="2">LIM zinc-binding domain-containing protein</fullName>
    </recommendedName>
</protein>
<sequence>MSTSDPCTECGEPTSFGSGRFVNRVPSDTGYICPECMMIECWECGKPIPVDEDFKDQNEEGFYHEGCVPHSFVG</sequence>
<name>A0A382WD69_9ZZZZ</name>
<gene>
    <name evidence="1" type="ORF">METZ01_LOCUS409458</name>
</gene>
<evidence type="ECO:0000313" key="1">
    <source>
        <dbReference type="EMBL" id="SVD56604.1"/>
    </source>
</evidence>
<accession>A0A382WD69</accession>
<reference evidence="1" key="1">
    <citation type="submission" date="2018-05" db="EMBL/GenBank/DDBJ databases">
        <authorList>
            <person name="Lanie J.A."/>
            <person name="Ng W.-L."/>
            <person name="Kazmierczak K.M."/>
            <person name="Andrzejewski T.M."/>
            <person name="Davidsen T.M."/>
            <person name="Wayne K.J."/>
            <person name="Tettelin H."/>
            <person name="Glass J.I."/>
            <person name="Rusch D."/>
            <person name="Podicherti R."/>
            <person name="Tsui H.-C.T."/>
            <person name="Winkler M.E."/>
        </authorList>
    </citation>
    <scope>NUCLEOTIDE SEQUENCE</scope>
</reference>
<organism evidence="1">
    <name type="scientific">marine metagenome</name>
    <dbReference type="NCBI Taxonomy" id="408172"/>
    <lineage>
        <taxon>unclassified sequences</taxon>
        <taxon>metagenomes</taxon>
        <taxon>ecological metagenomes</taxon>
    </lineage>
</organism>
<dbReference type="EMBL" id="UINC01158845">
    <property type="protein sequence ID" value="SVD56604.1"/>
    <property type="molecule type" value="Genomic_DNA"/>
</dbReference>
<dbReference type="AlphaFoldDB" id="A0A382WD69"/>
<proteinExistence type="predicted"/>
<evidence type="ECO:0008006" key="2">
    <source>
        <dbReference type="Google" id="ProtNLM"/>
    </source>
</evidence>